<reference evidence="3" key="1">
    <citation type="journal article" date="2019" name="Int. J. Syst. Evol. Microbiol.">
        <title>The Global Catalogue of Microorganisms (GCM) 10K type strain sequencing project: providing services to taxonomists for standard genome sequencing and annotation.</title>
        <authorList>
            <consortium name="The Broad Institute Genomics Platform"/>
            <consortium name="The Broad Institute Genome Sequencing Center for Infectious Disease"/>
            <person name="Wu L."/>
            <person name="Ma J."/>
        </authorList>
    </citation>
    <scope>NUCLEOTIDE SEQUENCE [LARGE SCALE GENOMIC DNA]</scope>
    <source>
        <strain evidence="3">JCM 18014</strain>
    </source>
</reference>
<sequence length="152" mass="16326">MSMTNRSFRRFVAPALLALAACSSAAQAATYTMFKDPNCGCCDHWADHVREGMETEVAVTQSTDMAAVKDEHGVPAQLRSCHTMIVDGYVIEGHVPAAEIERLLAERPEGVRGLAVPGMPIGSPGMEMGDRTQPYQVIAFGDAGMSVFASYE</sequence>
<organism evidence="2 3">
    <name type="scientific">Erythrobacter westpacificensis</name>
    <dbReference type="NCBI Taxonomy" id="1055231"/>
    <lineage>
        <taxon>Bacteria</taxon>
        <taxon>Pseudomonadati</taxon>
        <taxon>Pseudomonadota</taxon>
        <taxon>Alphaproteobacteria</taxon>
        <taxon>Sphingomonadales</taxon>
        <taxon>Erythrobacteraceae</taxon>
        <taxon>Erythrobacter/Porphyrobacter group</taxon>
        <taxon>Erythrobacter</taxon>
    </lineage>
</organism>
<dbReference type="RefSeq" id="WP_346032120.1">
    <property type="nucleotide sequence ID" value="NZ_BAABHV010000009.1"/>
</dbReference>
<dbReference type="Proteomes" id="UP001500518">
    <property type="component" value="Unassembled WGS sequence"/>
</dbReference>
<name>A0ABP9K7W6_9SPHN</name>
<evidence type="ECO:0000313" key="3">
    <source>
        <dbReference type="Proteomes" id="UP001500518"/>
    </source>
</evidence>
<evidence type="ECO:0000313" key="2">
    <source>
        <dbReference type="EMBL" id="GAA5051309.1"/>
    </source>
</evidence>
<feature type="signal peptide" evidence="1">
    <location>
        <begin position="1"/>
        <end position="28"/>
    </location>
</feature>
<evidence type="ECO:0000256" key="1">
    <source>
        <dbReference type="SAM" id="SignalP"/>
    </source>
</evidence>
<feature type="chain" id="PRO_5045552542" evidence="1">
    <location>
        <begin position="29"/>
        <end position="152"/>
    </location>
</feature>
<proteinExistence type="predicted"/>
<keyword evidence="3" id="KW-1185">Reference proteome</keyword>
<keyword evidence="1" id="KW-0732">Signal</keyword>
<dbReference type="InterPro" id="IPR007332">
    <property type="entry name" value="DUF411"/>
</dbReference>
<dbReference type="Pfam" id="PF04214">
    <property type="entry name" value="DUF411"/>
    <property type="match status" value="1"/>
</dbReference>
<dbReference type="InterPro" id="IPR036249">
    <property type="entry name" value="Thioredoxin-like_sf"/>
</dbReference>
<dbReference type="EMBL" id="BAABHV010000009">
    <property type="protein sequence ID" value="GAA5051309.1"/>
    <property type="molecule type" value="Genomic_DNA"/>
</dbReference>
<gene>
    <name evidence="2" type="ORF">GCM10023208_11060</name>
</gene>
<comment type="caution">
    <text evidence="2">The sequence shown here is derived from an EMBL/GenBank/DDBJ whole genome shotgun (WGS) entry which is preliminary data.</text>
</comment>
<dbReference type="PROSITE" id="PS51257">
    <property type="entry name" value="PROKAR_LIPOPROTEIN"/>
    <property type="match status" value="1"/>
</dbReference>
<protein>
    <submittedName>
        <fullName evidence="2">DUF411 domain-containing protein</fullName>
    </submittedName>
</protein>
<dbReference type="SUPFAM" id="SSF52833">
    <property type="entry name" value="Thioredoxin-like"/>
    <property type="match status" value="1"/>
</dbReference>
<accession>A0ABP9K7W6</accession>